<evidence type="ECO:0000259" key="6">
    <source>
        <dbReference type="SMART" id="SM01359"/>
    </source>
</evidence>
<gene>
    <name evidence="9" type="ORF">QJ522_01040</name>
</gene>
<dbReference type="Gene3D" id="2.60.40.1940">
    <property type="match status" value="1"/>
</dbReference>
<dbReference type="SMART" id="SM01359">
    <property type="entry name" value="A2M_N_2"/>
    <property type="match status" value="1"/>
</dbReference>
<dbReference type="GO" id="GO:0004866">
    <property type="term" value="F:endopeptidase inhibitor activity"/>
    <property type="evidence" value="ECO:0007669"/>
    <property type="project" value="InterPro"/>
</dbReference>
<evidence type="ECO:0000259" key="8">
    <source>
        <dbReference type="SMART" id="SM01361"/>
    </source>
</evidence>
<dbReference type="Gene3D" id="2.60.40.690">
    <property type="entry name" value="Alpha-macroglobulin, receptor-binding domain"/>
    <property type="match status" value="1"/>
</dbReference>
<dbReference type="Pfam" id="PF17791">
    <property type="entry name" value="MG3"/>
    <property type="match status" value="1"/>
</dbReference>
<evidence type="ECO:0000256" key="2">
    <source>
        <dbReference type="ARBA" id="ARBA00022729"/>
    </source>
</evidence>
<dbReference type="Proteomes" id="UP001431776">
    <property type="component" value="Unassembled WGS sequence"/>
</dbReference>
<dbReference type="PROSITE" id="PS00477">
    <property type="entry name" value="ALPHA_2_MACROGLOBULIN"/>
    <property type="match status" value="1"/>
</dbReference>
<dbReference type="InterPro" id="IPR011626">
    <property type="entry name" value="Alpha-macroglobulin_TED"/>
</dbReference>
<proteinExistence type="inferred from homology"/>
<dbReference type="InterPro" id="IPR013783">
    <property type="entry name" value="Ig-like_fold"/>
</dbReference>
<dbReference type="Gene3D" id="2.60.40.1930">
    <property type="match status" value="3"/>
</dbReference>
<protein>
    <submittedName>
        <fullName evidence="9">Alpha-2-macroglobulin family protein</fullName>
    </submittedName>
</protein>
<dbReference type="EMBL" id="JASCXX010000001">
    <property type="protein sequence ID" value="MDI6447611.1"/>
    <property type="molecule type" value="Genomic_DNA"/>
</dbReference>
<evidence type="ECO:0000313" key="9">
    <source>
        <dbReference type="EMBL" id="MDI6447611.1"/>
    </source>
</evidence>
<dbReference type="InterPro" id="IPR036595">
    <property type="entry name" value="A-macroglobulin_rcpt-bd_sf"/>
</dbReference>
<feature type="chain" id="PRO_5043981083" evidence="5">
    <location>
        <begin position="23"/>
        <end position="1342"/>
    </location>
</feature>
<evidence type="ECO:0000256" key="4">
    <source>
        <dbReference type="ARBA" id="ARBA00023157"/>
    </source>
</evidence>
<keyword evidence="2 5" id="KW-0732">Signal</keyword>
<dbReference type="Pfam" id="PF07678">
    <property type="entry name" value="TED_complement"/>
    <property type="match status" value="1"/>
</dbReference>
<dbReference type="SMART" id="SM01361">
    <property type="entry name" value="A2M_recep"/>
    <property type="match status" value="1"/>
</dbReference>
<evidence type="ECO:0000256" key="5">
    <source>
        <dbReference type="SAM" id="SignalP"/>
    </source>
</evidence>
<dbReference type="InterPro" id="IPR041555">
    <property type="entry name" value="MG3"/>
</dbReference>
<dbReference type="InterPro" id="IPR047565">
    <property type="entry name" value="Alpha-macroglob_thiol-ester_cl"/>
</dbReference>
<dbReference type="RefSeq" id="WP_349243021.1">
    <property type="nucleotide sequence ID" value="NZ_JASCXX010000001.1"/>
</dbReference>
<dbReference type="Pfam" id="PF01835">
    <property type="entry name" value="MG2"/>
    <property type="match status" value="1"/>
</dbReference>
<evidence type="ECO:0000256" key="1">
    <source>
        <dbReference type="ARBA" id="ARBA00010556"/>
    </source>
</evidence>
<comment type="caution">
    <text evidence="9">The sequence shown here is derived from an EMBL/GenBank/DDBJ whole genome shotgun (WGS) entry which is preliminary data.</text>
</comment>
<dbReference type="InterPro" id="IPR001599">
    <property type="entry name" value="Macroglobln_a2"/>
</dbReference>
<dbReference type="PANTHER" id="PTHR11412">
    <property type="entry name" value="MACROGLOBULIN / COMPLEMENT"/>
    <property type="match status" value="1"/>
</dbReference>
<dbReference type="InterPro" id="IPR002890">
    <property type="entry name" value="MG2"/>
</dbReference>
<dbReference type="Pfam" id="PF00207">
    <property type="entry name" value="A2M"/>
    <property type="match status" value="1"/>
</dbReference>
<organism evidence="9 10">
    <name type="scientific">Anaerobaca lacustris</name>
    <dbReference type="NCBI Taxonomy" id="3044600"/>
    <lineage>
        <taxon>Bacteria</taxon>
        <taxon>Pseudomonadati</taxon>
        <taxon>Planctomycetota</taxon>
        <taxon>Phycisphaerae</taxon>
        <taxon>Sedimentisphaerales</taxon>
        <taxon>Anaerobacaceae</taxon>
        <taxon>Anaerobaca</taxon>
    </lineage>
</organism>
<dbReference type="Gene3D" id="6.20.50.160">
    <property type="match status" value="1"/>
</dbReference>
<comment type="similarity">
    <text evidence="1">Belongs to the protease inhibitor I39 (alpha-2-macroglobulin) family. Bacterial alpha-2-macroglobulin subfamily.</text>
</comment>
<dbReference type="InterPro" id="IPR009048">
    <property type="entry name" value="A-macroglobulin_rcpt-bd"/>
</dbReference>
<dbReference type="Gene3D" id="2.60.40.10">
    <property type="entry name" value="Immunoglobulins"/>
    <property type="match status" value="2"/>
</dbReference>
<dbReference type="Pfam" id="PF07703">
    <property type="entry name" value="A2M_BRD"/>
    <property type="match status" value="1"/>
</dbReference>
<feature type="domain" description="Alpha-2-macroglobulin" evidence="7">
    <location>
        <begin position="665"/>
        <end position="754"/>
    </location>
</feature>
<keyword evidence="10" id="KW-1185">Reference proteome</keyword>
<dbReference type="SMART" id="SM01360">
    <property type="entry name" value="A2M"/>
    <property type="match status" value="1"/>
</dbReference>
<dbReference type="Gene3D" id="2.60.120.1540">
    <property type="match status" value="1"/>
</dbReference>
<accession>A0AAW6TUQ0</accession>
<dbReference type="InterPro" id="IPR050473">
    <property type="entry name" value="A2M/Complement_sys"/>
</dbReference>
<reference evidence="9" key="1">
    <citation type="submission" date="2023-05" db="EMBL/GenBank/DDBJ databases">
        <title>Anaerotaeda fermentans gen. nov., sp. nov., a novel anaerobic planctomycete of the new family within the order Sedimentisphaerales isolated from Taman Peninsula, Russia.</title>
        <authorList>
            <person name="Khomyakova M.A."/>
            <person name="Merkel A.Y."/>
            <person name="Slobodkin A.I."/>
        </authorList>
    </citation>
    <scope>NUCLEOTIDE SEQUENCE</scope>
    <source>
        <strain evidence="9">M17dextr</strain>
    </source>
</reference>
<keyword evidence="3" id="KW-0882">Thioester bond</keyword>
<dbReference type="Gene3D" id="2.20.130.20">
    <property type="match status" value="1"/>
</dbReference>
<dbReference type="Gene3D" id="1.50.10.20">
    <property type="match status" value="1"/>
</dbReference>
<keyword evidence="4" id="KW-1015">Disulfide bond</keyword>
<dbReference type="InterPro" id="IPR019742">
    <property type="entry name" value="MacrogloblnA2_CS"/>
</dbReference>
<dbReference type="PANTHER" id="PTHR11412:SF136">
    <property type="entry name" value="CD109 ANTIGEN"/>
    <property type="match status" value="1"/>
</dbReference>
<feature type="domain" description="Alpha-2-macroglobulin bait region" evidence="6">
    <location>
        <begin position="435"/>
        <end position="565"/>
    </location>
</feature>
<dbReference type="SUPFAM" id="SSF49410">
    <property type="entry name" value="Alpha-macroglobulin receptor domain"/>
    <property type="match status" value="1"/>
</dbReference>
<feature type="signal peptide" evidence="5">
    <location>
        <begin position="1"/>
        <end position="22"/>
    </location>
</feature>
<evidence type="ECO:0000256" key="3">
    <source>
        <dbReference type="ARBA" id="ARBA00022966"/>
    </source>
</evidence>
<evidence type="ECO:0000313" key="10">
    <source>
        <dbReference type="Proteomes" id="UP001431776"/>
    </source>
</evidence>
<dbReference type="Pfam" id="PF07677">
    <property type="entry name" value="A2M_recep"/>
    <property type="match status" value="1"/>
</dbReference>
<dbReference type="InterPro" id="IPR008930">
    <property type="entry name" value="Terpenoid_cyclase/PrenylTrfase"/>
</dbReference>
<name>A0AAW6TUQ0_9BACT</name>
<sequence length="1342" mass="146034">MACKTRFTGLLLLGLLAGAVRAGAVEVMMVVPKTLYSGASASATITAVADRESAAGRVVDVGLRTPEGVVSLVAGATDEVGRFIARFEAPDVSPGAYVLEVRVDGADDLLTSQVQIRRMPVVLIETDKPIYKPGQTIQGRVLVLTNELRPTASDVSVQITDGKGVKIFRKELTTNAFGVAPFDLALASELNYGTWKITAESGAGRGTIDLRVERYVLPRFEVKLDTPRDYFRTDEKIPGTITATYFFGKPVDGAVEISASRYVGVWEEYTRYTAPLAEGQAQFSLPEVRYVSGTPGGAGSGSVQLDVTVTDTSGHQEKTTRLLKIVSSGIEHRLIASSRSFTPGQPYEVLLVAETPDGVPVSVAGQLICEYYSESGDPLSKEGHPLAFEGSTWVTLTAPQKASWALLSSTVRGDDESGQAELYVYSTYSPSDSFVHLSRTARGTVGAGETVAIDVFRTHQATVYYDVFANGRTVWSDAVTGSSIRFQATQQMVPAARVVAYAINPNNEISADTIEFDVVMDHSASLSLGLSAEEVGPGEPVRLSVRSEIQSMIGLAIVDESVYALNEGRLNMQEVFNELEKRFMEPQAETHDQPYSYGARNVFEDAGLQVVTSQGLDVPEGRRIGGLWWWVDPVRRDAGGESPTAPDNDAGLAEVERVRQFFPETWVWMPDLLTEPNGVAVLNLTAPDSITTWRLHAVSTSDNGLGIAESSLRVFQEFFGEPDLPYAVTRGEQFPVRIQVYNYLDVPQVVHVEMIDADWFDLLDLREQQIQVNANSVSSVSFLIQPTKLGRHPLEVRLRSVLRADAVRKEVLVEPQGTRREIVTNGLIRAGETVSLEADMPPYAVPDSQKLLLSITPSLVAQSISGVDDLLGMPYGCGEQNMILFAPNVEVLRYLNATGQLTPEVRAKAEHFITVGYQRQLTFRHQDGAFSAFGESDAEGSLWLTAFVLGTFSAAREVTTIDETILSDAAGWIVSHHLADGSWEPIGFVCHSEMVGGVQGTFALTAFVTIALADYGMVAPHVLGAATQYLRDNLSSVQDDAYALAIAALAFARLGDPTADVALDRLLAIAISEADGLYWRPHSVETTGYVALAMIEREWPQANAAIQWLALQRNSLGGYGSTQDTVVALKALMMAARSQGRSVDLTVTARSADGDALAQFAVSYENFDVLQTAELPLEPGVEIDAVGSGQVRFQLVRRFNVLLSDDSVEKDMTLEVVYDADHVEVDDIVNVTATVRYFGRKDSTGMMIVDVGVPTGFSTVTESLEALVAERLITRYEVAGRKVIFYLDGLERGEQRTLRFQVKARFPVRATIPDSRAYSYYEPDVRAEASGNEITVELAPQQ</sequence>
<dbReference type="InterPro" id="IPR011625">
    <property type="entry name" value="A2M_N_BRD"/>
</dbReference>
<evidence type="ECO:0000259" key="7">
    <source>
        <dbReference type="SMART" id="SM01360"/>
    </source>
</evidence>
<dbReference type="SMART" id="SM01419">
    <property type="entry name" value="Thiol-ester_cl"/>
    <property type="match status" value="1"/>
</dbReference>
<dbReference type="GO" id="GO:0005615">
    <property type="term" value="C:extracellular space"/>
    <property type="evidence" value="ECO:0007669"/>
    <property type="project" value="InterPro"/>
</dbReference>
<dbReference type="SUPFAM" id="SSF48239">
    <property type="entry name" value="Terpenoid cyclases/Protein prenyltransferases"/>
    <property type="match status" value="1"/>
</dbReference>
<feature type="domain" description="Alpha-macroglobulin receptor-binding" evidence="8">
    <location>
        <begin position="1244"/>
        <end position="1331"/>
    </location>
</feature>